<comment type="caution">
    <text evidence="4">The sequence shown here is derived from an EMBL/GenBank/DDBJ whole genome shotgun (WGS) entry which is preliminary data.</text>
</comment>
<keyword evidence="5" id="KW-1185">Reference proteome</keyword>
<organism evidence="4 5">
    <name type="scientific">Dictyobacter arantiisoli</name>
    <dbReference type="NCBI Taxonomy" id="2014874"/>
    <lineage>
        <taxon>Bacteria</taxon>
        <taxon>Bacillati</taxon>
        <taxon>Chloroflexota</taxon>
        <taxon>Ktedonobacteria</taxon>
        <taxon>Ktedonobacterales</taxon>
        <taxon>Dictyobacteraceae</taxon>
        <taxon>Dictyobacter</taxon>
    </lineage>
</organism>
<evidence type="ECO:0000313" key="4">
    <source>
        <dbReference type="EMBL" id="GCF08419.1"/>
    </source>
</evidence>
<evidence type="ECO:0000259" key="3">
    <source>
        <dbReference type="Pfam" id="PF25023"/>
    </source>
</evidence>
<name>A0A5A5TBN8_9CHLR</name>
<evidence type="ECO:0000256" key="2">
    <source>
        <dbReference type="SAM" id="Phobius"/>
    </source>
</evidence>
<dbReference type="Pfam" id="PF05593">
    <property type="entry name" value="RHS_repeat"/>
    <property type="match status" value="2"/>
</dbReference>
<keyword evidence="2" id="KW-0812">Transmembrane</keyword>
<feature type="domain" description="Teneurin-like YD-shell" evidence="3">
    <location>
        <begin position="477"/>
        <end position="582"/>
    </location>
</feature>
<dbReference type="PANTHER" id="PTHR32305">
    <property type="match status" value="1"/>
</dbReference>
<dbReference type="NCBIfam" id="TIGR01643">
    <property type="entry name" value="YD_repeat_2x"/>
    <property type="match status" value="2"/>
</dbReference>
<dbReference type="Proteomes" id="UP000322530">
    <property type="component" value="Unassembled WGS sequence"/>
</dbReference>
<dbReference type="Pfam" id="PF25023">
    <property type="entry name" value="TEN_YD-shell"/>
    <property type="match status" value="1"/>
</dbReference>
<dbReference type="InterPro" id="IPR022385">
    <property type="entry name" value="Rhs_assc_core"/>
</dbReference>
<feature type="transmembrane region" description="Helical" evidence="2">
    <location>
        <begin position="651"/>
        <end position="671"/>
    </location>
</feature>
<reference evidence="4 5" key="1">
    <citation type="submission" date="2019-01" db="EMBL/GenBank/DDBJ databases">
        <title>Draft genome sequence of Dictyobacter sp. Uno17.</title>
        <authorList>
            <person name="Wang C.M."/>
            <person name="Zheng Y."/>
            <person name="Sakai Y."/>
            <person name="Abe K."/>
            <person name="Yokota A."/>
            <person name="Yabe S."/>
        </authorList>
    </citation>
    <scope>NUCLEOTIDE SEQUENCE [LARGE SCALE GENOMIC DNA]</scope>
    <source>
        <strain evidence="4 5">Uno17</strain>
    </source>
</reference>
<gene>
    <name evidence="4" type="ORF">KDI_19830</name>
</gene>
<keyword evidence="2" id="KW-1133">Transmembrane helix</keyword>
<dbReference type="NCBIfam" id="TIGR03696">
    <property type="entry name" value="Rhs_assc_core"/>
    <property type="match status" value="1"/>
</dbReference>
<protein>
    <recommendedName>
        <fullName evidence="3">Teneurin-like YD-shell domain-containing protein</fullName>
    </recommendedName>
</protein>
<sequence length="680" mass="72496">MTTTTGYDGLGDLPFYAYVNQKNLTDQVSMKVNVANGNVLLNTSELNITGTGLNLALGSTYNSEENPNALLDDGNMWFFNSGRKTTVDLSNVANGITLTEASGFTTFFKADSAKANGFDDALGLDESIQATGNGTYTVTFNQTGEQWGFNSYGTFLIDGDKNGNAIQYNYGSNGDLTSIVDTQGRTITFNHGTDANNNLHQVTSYTISTTDGTSKTITHNYTAFALTSLTNADQKTTNFQYNSVGQITKITDPLGHSTSFAYTTAGQIATITDANSQTTQFAYHTSTDSACSGIVPNGASALPCTVVTDQNSHGITYAYDSSSLQVKYVKDVLGHITAISFDSSTYQVQSITDALNKQTTFTYDSNNNLTSSTDPTGAKTQASYMPINQAYYPITKTDVQGNVTTDAYDSSGTGTATGTLSSYSYGYSGTDQTNRISRGSNTTVYTSLGLSTEKTSATNTNEYIRCSCSLLNSEHTTAGNVYYYLFDGLDSVVGMTDSSGNLVATYGYDPFGNVGGGSVQSGVINPWGYAGGYTDTTTGLIKFGIRYYDPHVGRWTQATPIGGSLQEATKANPYIYADDNPINMVDPTGANAILCTFAFVFFGIAMVVAIQGIVALVEAYLIAFAGFVSWLVGGFGVILGTIAAIVAMNLYVLFIVYQVYLAAGSIADGPAKIRYLCRRR</sequence>
<dbReference type="InterPro" id="IPR050708">
    <property type="entry name" value="T6SS_VgrG/RHS"/>
</dbReference>
<dbReference type="InterPro" id="IPR031325">
    <property type="entry name" value="RHS_repeat"/>
</dbReference>
<dbReference type="InterPro" id="IPR006530">
    <property type="entry name" value="YD"/>
</dbReference>
<keyword evidence="1" id="KW-0677">Repeat</keyword>
<dbReference type="AlphaFoldDB" id="A0A5A5TBN8"/>
<evidence type="ECO:0000256" key="1">
    <source>
        <dbReference type="ARBA" id="ARBA00022737"/>
    </source>
</evidence>
<dbReference type="InterPro" id="IPR056823">
    <property type="entry name" value="TEN-like_YD-shell"/>
</dbReference>
<proteinExistence type="predicted"/>
<accession>A0A5A5TBN8</accession>
<dbReference type="EMBL" id="BIXY01000023">
    <property type="protein sequence ID" value="GCF08419.1"/>
    <property type="molecule type" value="Genomic_DNA"/>
</dbReference>
<evidence type="ECO:0000313" key="5">
    <source>
        <dbReference type="Proteomes" id="UP000322530"/>
    </source>
</evidence>
<feature type="transmembrane region" description="Helical" evidence="2">
    <location>
        <begin position="621"/>
        <end position="645"/>
    </location>
</feature>
<keyword evidence="2" id="KW-0472">Membrane</keyword>
<dbReference type="Gene3D" id="2.180.10.10">
    <property type="entry name" value="RHS repeat-associated core"/>
    <property type="match status" value="1"/>
</dbReference>
<feature type="transmembrane region" description="Helical" evidence="2">
    <location>
        <begin position="590"/>
        <end position="614"/>
    </location>
</feature>
<dbReference type="PANTHER" id="PTHR32305:SF15">
    <property type="entry name" value="PROTEIN RHSA-RELATED"/>
    <property type="match status" value="1"/>
</dbReference>